<feature type="chain" id="PRO_5013198334" evidence="3">
    <location>
        <begin position="16"/>
        <end position="1838"/>
    </location>
</feature>
<dbReference type="InterPro" id="IPR028994">
    <property type="entry name" value="Integrin_alpha_N"/>
</dbReference>
<dbReference type="Gene3D" id="2.130.10.130">
    <property type="entry name" value="Integrin alpha, N-terminal"/>
    <property type="match status" value="2"/>
</dbReference>
<dbReference type="Pfam" id="PF13517">
    <property type="entry name" value="FG-GAP_3"/>
    <property type="match status" value="4"/>
</dbReference>
<feature type="transmembrane region" description="Helical" evidence="2">
    <location>
        <begin position="1741"/>
        <end position="1761"/>
    </location>
</feature>
<keyword evidence="6" id="KW-1185">Reference proteome</keyword>
<dbReference type="PANTHER" id="PTHR44103:SF1">
    <property type="entry name" value="PROPROTEIN CONVERTASE P"/>
    <property type="match status" value="1"/>
</dbReference>
<evidence type="ECO:0000256" key="3">
    <source>
        <dbReference type="SAM" id="SignalP"/>
    </source>
</evidence>
<feature type="transmembrane region" description="Helical" evidence="2">
    <location>
        <begin position="1608"/>
        <end position="1632"/>
    </location>
</feature>
<keyword evidence="2" id="KW-0472">Membrane</keyword>
<feature type="domain" description="DUF7630" evidence="4">
    <location>
        <begin position="1374"/>
        <end position="1415"/>
    </location>
</feature>
<feature type="signal peptide" evidence="3">
    <location>
        <begin position="1"/>
        <end position="15"/>
    </location>
</feature>
<name>A0A0L0DLW3_THETB</name>
<evidence type="ECO:0000259" key="4">
    <source>
        <dbReference type="Pfam" id="PF24633"/>
    </source>
</evidence>
<dbReference type="InterPro" id="IPR013517">
    <property type="entry name" value="FG-GAP"/>
</dbReference>
<gene>
    <name evidence="5" type="ORF">AMSG_08350</name>
</gene>
<dbReference type="SUPFAM" id="SSF69318">
    <property type="entry name" value="Integrin alpha N-terminal domain"/>
    <property type="match status" value="3"/>
</dbReference>
<dbReference type="CDD" id="cd00185">
    <property type="entry name" value="TNFRSF"/>
    <property type="match status" value="1"/>
</dbReference>
<dbReference type="SUPFAM" id="SSF51126">
    <property type="entry name" value="Pectin lyase-like"/>
    <property type="match status" value="1"/>
</dbReference>
<protein>
    <submittedName>
        <fullName evidence="5">Fibronectin type III domain-containing protein</fullName>
    </submittedName>
</protein>
<dbReference type="RefSeq" id="XP_013755425.1">
    <property type="nucleotide sequence ID" value="XM_013899971.1"/>
</dbReference>
<feature type="transmembrane region" description="Helical" evidence="2">
    <location>
        <begin position="1549"/>
        <end position="1569"/>
    </location>
</feature>
<dbReference type="InterPro" id="IPR056047">
    <property type="entry name" value="CRMPA-like_DUF7630"/>
</dbReference>
<evidence type="ECO:0000256" key="1">
    <source>
        <dbReference type="ARBA" id="ARBA00022729"/>
    </source>
</evidence>
<dbReference type="Proteomes" id="UP000054408">
    <property type="component" value="Unassembled WGS sequence"/>
</dbReference>
<dbReference type="EMBL" id="GL349472">
    <property type="protein sequence ID" value="KNC52378.1"/>
    <property type="molecule type" value="Genomic_DNA"/>
</dbReference>
<keyword evidence="2" id="KW-0812">Transmembrane</keyword>
<proteinExistence type="predicted"/>
<evidence type="ECO:0000313" key="5">
    <source>
        <dbReference type="EMBL" id="KNC52378.1"/>
    </source>
</evidence>
<reference evidence="5 6" key="1">
    <citation type="submission" date="2010-05" db="EMBL/GenBank/DDBJ databases">
        <title>The Genome Sequence of Thecamonas trahens ATCC 50062.</title>
        <authorList>
            <consortium name="The Broad Institute Genome Sequencing Platform"/>
            <person name="Russ C."/>
            <person name="Cuomo C."/>
            <person name="Shea T."/>
            <person name="Young S.K."/>
            <person name="Zeng Q."/>
            <person name="Koehrsen M."/>
            <person name="Haas B."/>
            <person name="Borodovsky M."/>
            <person name="Guigo R."/>
            <person name="Alvarado L."/>
            <person name="Berlin A."/>
            <person name="Bochicchio J."/>
            <person name="Borenstein D."/>
            <person name="Chapman S."/>
            <person name="Chen Z."/>
            <person name="Freedman E."/>
            <person name="Gellesch M."/>
            <person name="Goldberg J."/>
            <person name="Griggs A."/>
            <person name="Gujja S."/>
            <person name="Heilman E."/>
            <person name="Heiman D."/>
            <person name="Hepburn T."/>
            <person name="Howarth C."/>
            <person name="Jen D."/>
            <person name="Larson L."/>
            <person name="Mehta T."/>
            <person name="Park D."/>
            <person name="Pearson M."/>
            <person name="Roberts A."/>
            <person name="Saif S."/>
            <person name="Shenoy N."/>
            <person name="Sisk P."/>
            <person name="Stolte C."/>
            <person name="Sykes S."/>
            <person name="Thomson T."/>
            <person name="Walk T."/>
            <person name="White J."/>
            <person name="Yandava C."/>
            <person name="Burger G."/>
            <person name="Gray M.W."/>
            <person name="Holland P.W.H."/>
            <person name="King N."/>
            <person name="Lang F.B.F."/>
            <person name="Roger A.J."/>
            <person name="Ruiz-Trillo I."/>
            <person name="Lander E."/>
            <person name="Nusbaum C."/>
        </authorList>
    </citation>
    <scope>NUCLEOTIDE SEQUENCE [LARGE SCALE GENOMIC DNA]</scope>
    <source>
        <strain evidence="5 6">ATCC 50062</strain>
    </source>
</reference>
<organism evidence="5 6">
    <name type="scientific">Thecamonas trahens ATCC 50062</name>
    <dbReference type="NCBI Taxonomy" id="461836"/>
    <lineage>
        <taxon>Eukaryota</taxon>
        <taxon>Apusozoa</taxon>
        <taxon>Apusomonadida</taxon>
        <taxon>Apusomonadidae</taxon>
        <taxon>Thecamonas</taxon>
    </lineage>
</organism>
<feature type="transmembrane region" description="Helical" evidence="2">
    <location>
        <begin position="1709"/>
        <end position="1729"/>
    </location>
</feature>
<sequence>MCWVLGALLAVVVAAEVGIPDACLAADGIYPRHTILDSASGGADLVLYVDVDSNGRDDVVVAMASAGMLVVYAPAKTVVDVGVTGVAAMAVADVDADADVDIVLALAAELRWYANNGDGSFAPSALVSSAVAGADSIAIADLDGDGRPDLAAAASGPGSVVWLRATGPLGIFAAPATVATFQLGVRALAAVDADGDGDVDLAAAVVGSNAVVWFDNADSSFTPRTVAGGLVGLAPALATGDINNDGRPDFVAAHAGRVVWIASRSTSGWLAPAAMVTGTPGVVSLAVHDVNLDGFHDVVFASDARAAWVPTAADGGWLGPQQNVTDSLTAIRALAVSSAGGAETGTRMAVATGNTVDAVVEYVPRAANASLRRLETVHSNSGYLSDLTTADLNGDSYLDLISAVAGGGVVWYPNLAGTFGAQIQIAGTVDRSRRVRVGDMDGDGDLDLVVTSSGSDFSPGKVAWFENLDGKGSFPIESIVLSGVLTSPQALDLGDIDGDGDLDIGVTSLKDEYNSASEQVAWIENRLREPQADFAPPVIIEDPVDSANNLVLADLDGDGTVDMAVACTAAASGTRMYLNTNGDGSAWSFVQLAPAYGYSVAIFVADMNRDSLVDLVLRASDLIWLENGGSGNFSTIHTISLAPPSSVNLVDYDHDGDLDVLGDVRFDDFGWYENLNGLGSVWSAKQILYSSSLTLDTALTFDVDFDGDWDIVIVESDVGADLNMLRGDVRSALTPLATTTDMREMARLSSICRTVPLTMACVHHQASMAMSACAASTLVLPVGVYTGCRKDSHVTISGLFLTMAASGEAGAVTFDCNAAGGVLYTVSDGGALTLNGMNIYDTTTGSIGAQSSPGLRVVGSRSMLKLKDAQMVRCAAGLQLDSREVTDAGRGGAIVVADGALLVAENVRFTQSSAANAGGAIFARDAGTRVSLLATTIELSSAGSNGGGVAVVDGARIEADAASVIRSNVAGGSGGGLYTLNASCELVGTSMVANTAGPLQLGGGAALISPLSESSLAGLVIGGNDAGFGGALAVVSAEVETALAGARSTLDLPWLDASYATAALGNAVKVTVDDVQMTGNVGRAAGGGMFACGIAAAITGSSSSWSNAESDGWVCAVDSLAATPSRTESSALPWLRMDDAGFAALAQAYITGSLAELRWAEAPATLIEPGLPAVGVLGGVDWLGSAMRNKAITPVWQFEVPESVIMPAAVTVPLVADFNTAPEVVAQVRLSQAGNIPAAVRWQVDAGSSSTVAPLVGVFNITVCGPGSGGVVVQRAGAEPVVVCAPCGAGLRSPSEGGLAGCVPLAECPIHTLRVAATTNSTARCECKVGFWTAVAKYDVACEACPVGALCSGGLGQPQAAPGFFPDASNPGLFISCPQPSACTGSGQCAAGYTSRLCAQCADGYYRMGGSCRKCSSGRTGVVVLLLLIGAAGVTAVLIGFNLAEAINYKFASVMIGLNALQISAIFGQLQLDWGTFATTYFDVASAMNVDFALASPECSSAGGTDVWVLKLWLTLLLPVFAACMVAAVGVGYAGVIKARLTPLRTRTMAALVSACGRSLFQLVVLLYLPLTAAAFSVFGCYRDESGRWVLAADPARTCFTSAWWGGLFVPGLLFVCVYAIGIPSLVVYVLYTQRQRLDEIAYVLKFGFLVGRFERDKWWYEAMIMARKVGVVICMTFFSTQPGKANAAVLVLAASLAHVMLSSPYGCALHNHAAMVVLAATTLVLYAGTFRDFALRRTGVIMGVIVTIIAMVTGSILDLWRLRLEEKEADDEFYTDGVFRMDQGETESPTSSAVTMTSVDLGIAGNGKIHTAQVGTEFGVDSIGSLATARTAWHRQI</sequence>
<dbReference type="OrthoDB" id="2105746at2759"/>
<dbReference type="GeneID" id="25567064"/>
<dbReference type="Pfam" id="PF24633">
    <property type="entry name" value="DUF7630"/>
    <property type="match status" value="1"/>
</dbReference>
<keyword evidence="2" id="KW-1133">Transmembrane helix</keyword>
<evidence type="ECO:0000256" key="2">
    <source>
        <dbReference type="SAM" id="Phobius"/>
    </source>
</evidence>
<keyword evidence="1 3" id="KW-0732">Signal</keyword>
<evidence type="ECO:0000313" key="6">
    <source>
        <dbReference type="Proteomes" id="UP000054408"/>
    </source>
</evidence>
<dbReference type="PANTHER" id="PTHR44103">
    <property type="entry name" value="PROPROTEIN CONVERTASE P"/>
    <property type="match status" value="1"/>
</dbReference>
<accession>A0A0L0DLW3</accession>
<feature type="transmembrane region" description="Helical" evidence="2">
    <location>
        <begin position="1451"/>
        <end position="1472"/>
    </location>
</feature>
<feature type="transmembrane region" description="Helical" evidence="2">
    <location>
        <begin position="1512"/>
        <end position="1537"/>
    </location>
</feature>
<feature type="transmembrane region" description="Helical" evidence="2">
    <location>
        <begin position="1422"/>
        <end position="1444"/>
    </location>
</feature>
<dbReference type="InterPro" id="IPR011050">
    <property type="entry name" value="Pectin_lyase_fold/virulence"/>
</dbReference>